<dbReference type="PIRSF" id="PIRSF028234">
    <property type="entry name" value="UCP028234"/>
    <property type="match status" value="1"/>
</dbReference>
<dbReference type="PANTHER" id="PTHR38451:SF1">
    <property type="entry name" value="TRNA (ADENINE(22)-N(1))-METHYLTRANSFERASE"/>
    <property type="match status" value="1"/>
</dbReference>
<dbReference type="Proteomes" id="UP000502608">
    <property type="component" value="Chromosome"/>
</dbReference>
<dbReference type="InterPro" id="IPR029063">
    <property type="entry name" value="SAM-dependent_MTases_sf"/>
</dbReference>
<keyword evidence="2" id="KW-1185">Reference proteome</keyword>
<dbReference type="EMBL" id="CP050313">
    <property type="protein sequence ID" value="QIR14121.1"/>
    <property type="molecule type" value="Genomic_DNA"/>
</dbReference>
<keyword evidence="1" id="KW-0489">Methyltransferase</keyword>
<protein>
    <submittedName>
        <fullName evidence="1">SAM-dependent methyltransferase</fullName>
    </submittedName>
</protein>
<dbReference type="AlphaFoldDB" id="A0A6G9QJT2"/>
<dbReference type="InterPro" id="IPR016876">
    <property type="entry name" value="UCP028234"/>
</dbReference>
<dbReference type="Pfam" id="PF12847">
    <property type="entry name" value="Methyltransf_18"/>
    <property type="match status" value="2"/>
</dbReference>
<reference evidence="1 2" key="1">
    <citation type="submission" date="2020-03" db="EMBL/GenBank/DDBJ databases">
        <title>Complete genome sequence of Shewanella sp.</title>
        <authorList>
            <person name="Kim Y.-S."/>
            <person name="Kim S.-J."/>
            <person name="Jung H.-K."/>
            <person name="Kim K.-H."/>
        </authorList>
    </citation>
    <scope>NUCLEOTIDE SEQUENCE [LARGE SCALE GENOMIC DNA]</scope>
    <source>
        <strain evidence="1 2">PN3F2</strain>
    </source>
</reference>
<sequence length="261" mass="29612">MKMSHRLTSLADMVEQPYTHIWDCCCDHGFLGAELLKRNSAKHIHFVDIVAPLMQQLTQKLQLFFPLDAQQTYNWSVHCIDVATLPIDQFANANKPSEKDAPNSDCIDEADIKQLIIIAGVGGDLMKVMVEAIINSNPNIAVDFLLCPVHHQFKLRQMLAQYAFIYLDEKLIKDNQRYYEILKVRYQPKAALMGLATATVSPVGEKIWQAQTTQQAEVVQGYINKTLNHYRQRSKQAIMDNEVELAIMAYSAVAKNLSESD</sequence>
<dbReference type="RefSeq" id="WP_167676567.1">
    <property type="nucleotide sequence ID" value="NZ_CP050313.1"/>
</dbReference>
<dbReference type="PANTHER" id="PTHR38451">
    <property type="entry name" value="TRNA (ADENINE(22)-N(1))-METHYLTRANSFERASE"/>
    <property type="match status" value="1"/>
</dbReference>
<evidence type="ECO:0000313" key="1">
    <source>
        <dbReference type="EMBL" id="QIR14121.1"/>
    </source>
</evidence>
<dbReference type="SUPFAM" id="SSF53335">
    <property type="entry name" value="S-adenosyl-L-methionine-dependent methyltransferases"/>
    <property type="match status" value="1"/>
</dbReference>
<organism evidence="1 2">
    <name type="scientific">Shewanella aestuarii</name>
    <dbReference type="NCBI Taxonomy" id="1028752"/>
    <lineage>
        <taxon>Bacteria</taxon>
        <taxon>Pseudomonadati</taxon>
        <taxon>Pseudomonadota</taxon>
        <taxon>Gammaproteobacteria</taxon>
        <taxon>Alteromonadales</taxon>
        <taxon>Shewanellaceae</taxon>
        <taxon>Shewanella</taxon>
    </lineage>
</organism>
<gene>
    <name evidence="1" type="ORF">HBH39_06165</name>
</gene>
<proteinExistence type="predicted"/>
<accession>A0A6G9QJT2</accession>
<dbReference type="GO" id="GO:0008168">
    <property type="term" value="F:methyltransferase activity"/>
    <property type="evidence" value="ECO:0007669"/>
    <property type="project" value="UniProtKB-KW"/>
</dbReference>
<dbReference type="GO" id="GO:0032259">
    <property type="term" value="P:methylation"/>
    <property type="evidence" value="ECO:0007669"/>
    <property type="project" value="UniProtKB-KW"/>
</dbReference>
<name>A0A6G9QJT2_9GAMM</name>
<dbReference type="Gene3D" id="3.40.50.150">
    <property type="entry name" value="Vaccinia Virus protein VP39"/>
    <property type="match status" value="1"/>
</dbReference>
<dbReference type="KEGG" id="saes:HBH39_06165"/>
<evidence type="ECO:0000313" key="2">
    <source>
        <dbReference type="Proteomes" id="UP000502608"/>
    </source>
</evidence>
<keyword evidence="1" id="KW-0808">Transferase</keyword>